<keyword evidence="3" id="KW-1185">Reference proteome</keyword>
<organism evidence="2 3">
    <name type="scientific">Portunus trituberculatus</name>
    <name type="common">Swimming crab</name>
    <name type="synonym">Neptunus trituberculatus</name>
    <dbReference type="NCBI Taxonomy" id="210409"/>
    <lineage>
        <taxon>Eukaryota</taxon>
        <taxon>Metazoa</taxon>
        <taxon>Ecdysozoa</taxon>
        <taxon>Arthropoda</taxon>
        <taxon>Crustacea</taxon>
        <taxon>Multicrustacea</taxon>
        <taxon>Malacostraca</taxon>
        <taxon>Eumalacostraca</taxon>
        <taxon>Eucarida</taxon>
        <taxon>Decapoda</taxon>
        <taxon>Pleocyemata</taxon>
        <taxon>Brachyura</taxon>
        <taxon>Eubrachyura</taxon>
        <taxon>Portunoidea</taxon>
        <taxon>Portunidae</taxon>
        <taxon>Portuninae</taxon>
        <taxon>Portunus</taxon>
    </lineage>
</organism>
<feature type="signal peptide" evidence="1">
    <location>
        <begin position="1"/>
        <end position="18"/>
    </location>
</feature>
<dbReference type="AlphaFoldDB" id="A0A5B7D2T5"/>
<sequence length="29" mass="3396">MVWQCSKSWLVLCKLCDATILLWQVSEVL</sequence>
<proteinExistence type="predicted"/>
<protein>
    <submittedName>
        <fullName evidence="2">Uncharacterized protein</fullName>
    </submittedName>
</protein>
<reference evidence="2 3" key="1">
    <citation type="submission" date="2019-05" db="EMBL/GenBank/DDBJ databases">
        <title>Another draft genome of Portunus trituberculatus and its Hox gene families provides insights of decapod evolution.</title>
        <authorList>
            <person name="Jeong J.-H."/>
            <person name="Song I."/>
            <person name="Kim S."/>
            <person name="Choi T."/>
            <person name="Kim D."/>
            <person name="Ryu S."/>
            <person name="Kim W."/>
        </authorList>
    </citation>
    <scope>NUCLEOTIDE SEQUENCE [LARGE SCALE GENOMIC DNA]</scope>
    <source>
        <tissue evidence="2">Muscle</tissue>
    </source>
</reference>
<feature type="chain" id="PRO_5022731604" evidence="1">
    <location>
        <begin position="19"/>
        <end position="29"/>
    </location>
</feature>
<gene>
    <name evidence="2" type="ORF">E2C01_009191</name>
</gene>
<comment type="caution">
    <text evidence="2">The sequence shown here is derived from an EMBL/GenBank/DDBJ whole genome shotgun (WGS) entry which is preliminary data.</text>
</comment>
<name>A0A5B7D2T5_PORTR</name>
<dbReference type="Proteomes" id="UP000324222">
    <property type="component" value="Unassembled WGS sequence"/>
</dbReference>
<evidence type="ECO:0000313" key="3">
    <source>
        <dbReference type="Proteomes" id="UP000324222"/>
    </source>
</evidence>
<evidence type="ECO:0000313" key="2">
    <source>
        <dbReference type="EMBL" id="MPC16367.1"/>
    </source>
</evidence>
<dbReference type="EMBL" id="VSRR010000501">
    <property type="protein sequence ID" value="MPC16367.1"/>
    <property type="molecule type" value="Genomic_DNA"/>
</dbReference>
<keyword evidence="1" id="KW-0732">Signal</keyword>
<accession>A0A5B7D2T5</accession>
<evidence type="ECO:0000256" key="1">
    <source>
        <dbReference type="SAM" id="SignalP"/>
    </source>
</evidence>